<dbReference type="Proteomes" id="UP000604383">
    <property type="component" value="Unassembled WGS sequence"/>
</dbReference>
<dbReference type="RefSeq" id="WP_009587940.1">
    <property type="nucleotide sequence ID" value="NZ_JAJTIR010000001.1"/>
</dbReference>
<protein>
    <submittedName>
        <fullName evidence="2">Helix-turn-helix domain-containing protein</fullName>
    </submittedName>
</protein>
<proteinExistence type="predicted"/>
<reference evidence="2" key="1">
    <citation type="journal article" date="2019" name="Nat. Med.">
        <title>A library of human gut bacterial isolates paired with longitudinal multiomics data enables mechanistic microbiome research.</title>
        <authorList>
            <person name="Poyet M."/>
            <person name="Groussin M."/>
            <person name="Gibbons S.M."/>
            <person name="Avila-Pacheco J."/>
            <person name="Jiang X."/>
            <person name="Kearney S.M."/>
            <person name="Perrotta A.R."/>
            <person name="Berdy B."/>
            <person name="Zhao S."/>
            <person name="Lieberman T.D."/>
            <person name="Swanson P.K."/>
            <person name="Smith M."/>
            <person name="Roesemann S."/>
            <person name="Alexander J.E."/>
            <person name="Rich S.A."/>
            <person name="Livny J."/>
            <person name="Vlamakis H."/>
            <person name="Clish C."/>
            <person name="Bullock K."/>
            <person name="Deik A."/>
            <person name="Scott J."/>
            <person name="Pierce K.A."/>
            <person name="Xavier R.J."/>
            <person name="Alm E.J."/>
        </authorList>
    </citation>
    <scope>NUCLEOTIDE SEQUENCE</scope>
    <source>
        <strain evidence="2">BIOML-A12</strain>
    </source>
</reference>
<dbReference type="CDD" id="cd00093">
    <property type="entry name" value="HTH_XRE"/>
    <property type="match status" value="1"/>
</dbReference>
<dbReference type="Gene3D" id="1.10.260.40">
    <property type="entry name" value="lambda repressor-like DNA-binding domains"/>
    <property type="match status" value="1"/>
</dbReference>
<dbReference type="SUPFAM" id="SSF47413">
    <property type="entry name" value="lambda repressor-like DNA-binding domains"/>
    <property type="match status" value="1"/>
</dbReference>
<evidence type="ECO:0000313" key="2">
    <source>
        <dbReference type="EMBL" id="MZH56168.1"/>
    </source>
</evidence>
<dbReference type="AlphaFoldDB" id="A0AB36B623"/>
<dbReference type="InterPro" id="IPR001387">
    <property type="entry name" value="Cro/C1-type_HTH"/>
</dbReference>
<dbReference type="Pfam" id="PF13443">
    <property type="entry name" value="HTH_26"/>
    <property type="match status" value="1"/>
</dbReference>
<dbReference type="InterPro" id="IPR010982">
    <property type="entry name" value="Lambda_DNA-bd_dom_sf"/>
</dbReference>
<evidence type="ECO:0000259" key="1">
    <source>
        <dbReference type="PROSITE" id="PS50943"/>
    </source>
</evidence>
<sequence>MISYKPFFETLKKKGITQYKLETEYGVSKGTVDNLRHNRSITLYTVDELCKILECEPWDIFEINNYESFEER</sequence>
<gene>
    <name evidence="2" type="ORF">GT664_10460</name>
</gene>
<comment type="caution">
    <text evidence="2">The sequence shown here is derived from an EMBL/GenBank/DDBJ whole genome shotgun (WGS) entry which is preliminary data.</text>
</comment>
<organism evidence="2 3">
    <name type="scientific">Clostridium innocuum</name>
    <dbReference type="NCBI Taxonomy" id="1522"/>
    <lineage>
        <taxon>Bacteria</taxon>
        <taxon>Bacillati</taxon>
        <taxon>Bacillota</taxon>
        <taxon>Clostridia</taxon>
        <taxon>Eubacteriales</taxon>
        <taxon>Clostridiaceae</taxon>
        <taxon>Clostridium</taxon>
    </lineage>
</organism>
<dbReference type="GO" id="GO:0003677">
    <property type="term" value="F:DNA binding"/>
    <property type="evidence" value="ECO:0007669"/>
    <property type="project" value="InterPro"/>
</dbReference>
<dbReference type="PROSITE" id="PS50943">
    <property type="entry name" value="HTH_CROC1"/>
    <property type="match status" value="1"/>
</dbReference>
<feature type="domain" description="HTH cro/C1-type" evidence="1">
    <location>
        <begin position="12"/>
        <end position="61"/>
    </location>
</feature>
<dbReference type="EMBL" id="WWTN01000016">
    <property type="protein sequence ID" value="MZH56168.1"/>
    <property type="molecule type" value="Genomic_DNA"/>
</dbReference>
<name>A0AB36B623_CLOIN</name>
<evidence type="ECO:0000313" key="3">
    <source>
        <dbReference type="Proteomes" id="UP000604383"/>
    </source>
</evidence>
<accession>A0AB36B623</accession>